<organism evidence="2 3">
    <name type="scientific">Ensete ventricosum</name>
    <name type="common">Abyssinian banana</name>
    <name type="synonym">Musa ensete</name>
    <dbReference type="NCBI Taxonomy" id="4639"/>
    <lineage>
        <taxon>Eukaryota</taxon>
        <taxon>Viridiplantae</taxon>
        <taxon>Streptophyta</taxon>
        <taxon>Embryophyta</taxon>
        <taxon>Tracheophyta</taxon>
        <taxon>Spermatophyta</taxon>
        <taxon>Magnoliopsida</taxon>
        <taxon>Liliopsida</taxon>
        <taxon>Zingiberales</taxon>
        <taxon>Musaceae</taxon>
        <taxon>Ensete</taxon>
    </lineage>
</organism>
<comment type="caution">
    <text evidence="2">The sequence shown here is derived from an EMBL/GenBank/DDBJ whole genome shotgun (WGS) entry which is preliminary data.</text>
</comment>
<evidence type="ECO:0000313" key="3">
    <source>
        <dbReference type="Proteomes" id="UP000287651"/>
    </source>
</evidence>
<reference evidence="2 3" key="1">
    <citation type="journal article" date="2014" name="Agronomy (Basel)">
        <title>A Draft Genome Sequence for Ensete ventricosum, the Drought-Tolerant Tree Against Hunger.</title>
        <authorList>
            <person name="Harrison J."/>
            <person name="Moore K.A."/>
            <person name="Paszkiewicz K."/>
            <person name="Jones T."/>
            <person name="Grant M."/>
            <person name="Ambacheew D."/>
            <person name="Muzemil S."/>
            <person name="Studholme D.J."/>
        </authorList>
    </citation>
    <scope>NUCLEOTIDE SEQUENCE [LARGE SCALE GENOMIC DNA]</scope>
</reference>
<accession>A0A427AH42</accession>
<feature type="compositionally biased region" description="Basic and acidic residues" evidence="1">
    <location>
        <begin position="22"/>
        <end position="34"/>
    </location>
</feature>
<gene>
    <name evidence="2" type="ORF">B296_00015108</name>
</gene>
<feature type="compositionally biased region" description="Basic residues" evidence="1">
    <location>
        <begin position="12"/>
        <end position="21"/>
    </location>
</feature>
<feature type="region of interest" description="Disordered" evidence="1">
    <location>
        <begin position="1"/>
        <end position="58"/>
    </location>
</feature>
<dbReference type="AlphaFoldDB" id="A0A427AH42"/>
<dbReference type="Proteomes" id="UP000287651">
    <property type="component" value="Unassembled WGS sequence"/>
</dbReference>
<dbReference type="EMBL" id="AMZH03002439">
    <property type="protein sequence ID" value="RRT75573.1"/>
    <property type="molecule type" value="Genomic_DNA"/>
</dbReference>
<evidence type="ECO:0000256" key="1">
    <source>
        <dbReference type="SAM" id="MobiDB-lite"/>
    </source>
</evidence>
<name>A0A427AH42_ENSVE</name>
<sequence length="158" mass="16919">MELVSEAEEKTRTKRGAKRRFLREQRGQGAKERAAANPALTAEGREMSRSMGGAAGRGKEERIGLASRFFLRSAALVMLVMGSQHGLIPAECASSLTSIGGARIRLGSIRRLESLRHGSRSSGSDHFAAGDLQKVLVGLEVPDITPSTFKSVSRLPSS</sequence>
<proteinExistence type="predicted"/>
<evidence type="ECO:0000313" key="2">
    <source>
        <dbReference type="EMBL" id="RRT75573.1"/>
    </source>
</evidence>
<protein>
    <submittedName>
        <fullName evidence="2">Uncharacterized protein</fullName>
    </submittedName>
</protein>